<dbReference type="GO" id="GO:0004252">
    <property type="term" value="F:serine-type endopeptidase activity"/>
    <property type="evidence" value="ECO:0007669"/>
    <property type="project" value="UniProtKB-UniRule"/>
</dbReference>
<dbReference type="Pfam" id="PF00574">
    <property type="entry name" value="CLP_protease"/>
    <property type="match status" value="1"/>
</dbReference>
<organism evidence="8 9">
    <name type="scientific">Sinomicrobium pectinilyticum</name>
    <dbReference type="NCBI Taxonomy" id="1084421"/>
    <lineage>
        <taxon>Bacteria</taxon>
        <taxon>Pseudomonadati</taxon>
        <taxon>Bacteroidota</taxon>
        <taxon>Flavobacteriia</taxon>
        <taxon>Flavobacteriales</taxon>
        <taxon>Flavobacteriaceae</taxon>
        <taxon>Sinomicrobium</taxon>
    </lineage>
</organism>
<dbReference type="PRINTS" id="PR00127">
    <property type="entry name" value="CLPPROTEASEP"/>
</dbReference>
<dbReference type="GO" id="GO:0006515">
    <property type="term" value="P:protein quality control for misfolded or incompletely synthesized proteins"/>
    <property type="evidence" value="ECO:0007669"/>
    <property type="project" value="TreeGrafter"/>
</dbReference>
<comment type="catalytic activity">
    <reaction evidence="6">
        <text>Hydrolysis of proteins to small peptides in the presence of ATP and magnesium. alpha-casein is the usual test substrate. In the absence of ATP, only oligopeptides shorter than five residues are hydrolyzed (such as succinyl-Leu-Tyr-|-NHMec, and Leu-Tyr-Leu-|-Tyr-Trp, in which cleavage of the -Tyr-|-Leu- and -Tyr-|-Trp bonds also occurs).</text>
        <dbReference type="EC" id="3.4.21.92"/>
    </reaction>
</comment>
<dbReference type="CDD" id="cd07017">
    <property type="entry name" value="S14_ClpP_2"/>
    <property type="match status" value="1"/>
</dbReference>
<dbReference type="PANTHER" id="PTHR10381:SF70">
    <property type="entry name" value="ATP-DEPENDENT CLP PROTEASE PROTEOLYTIC SUBUNIT"/>
    <property type="match status" value="1"/>
</dbReference>
<feature type="active site" evidence="6">
    <location>
        <position position="127"/>
    </location>
</feature>
<evidence type="ECO:0000256" key="4">
    <source>
        <dbReference type="ARBA" id="ARBA00022801"/>
    </source>
</evidence>
<comment type="similarity">
    <text evidence="1 6 7">Belongs to the peptidase S14 family.</text>
</comment>
<accession>A0A3N0DR36</accession>
<comment type="subcellular location">
    <subcellularLocation>
        <location evidence="6">Cytoplasm</location>
    </subcellularLocation>
</comment>
<dbReference type="GO" id="GO:0004176">
    <property type="term" value="F:ATP-dependent peptidase activity"/>
    <property type="evidence" value="ECO:0007669"/>
    <property type="project" value="InterPro"/>
</dbReference>
<dbReference type="SUPFAM" id="SSF52096">
    <property type="entry name" value="ClpP/crotonase"/>
    <property type="match status" value="1"/>
</dbReference>
<evidence type="ECO:0000256" key="2">
    <source>
        <dbReference type="ARBA" id="ARBA00022490"/>
    </source>
</evidence>
<gene>
    <name evidence="6" type="primary">clpP</name>
    <name evidence="8" type="ORF">ED312_19740</name>
</gene>
<dbReference type="OrthoDB" id="9802800at2"/>
<keyword evidence="3 6" id="KW-0645">Protease</keyword>
<comment type="caution">
    <text evidence="8">The sequence shown here is derived from an EMBL/GenBank/DDBJ whole genome shotgun (WGS) entry which is preliminary data.</text>
</comment>
<dbReference type="HAMAP" id="MF_00444">
    <property type="entry name" value="ClpP"/>
    <property type="match status" value="1"/>
</dbReference>
<keyword evidence="2 6" id="KW-0963">Cytoplasm</keyword>
<keyword evidence="9" id="KW-1185">Reference proteome</keyword>
<name>A0A3N0DR36_SINP1</name>
<comment type="function">
    <text evidence="6">Cleaves peptides in various proteins in a process that requires ATP hydrolysis. Has a chymotrypsin-like activity. Plays a major role in the degradation of misfolded proteins.</text>
</comment>
<dbReference type="Proteomes" id="UP000267469">
    <property type="component" value="Unassembled WGS sequence"/>
</dbReference>
<evidence type="ECO:0000313" key="9">
    <source>
        <dbReference type="Proteomes" id="UP000267469"/>
    </source>
</evidence>
<dbReference type="GO" id="GO:0009368">
    <property type="term" value="C:endopeptidase Clp complex"/>
    <property type="evidence" value="ECO:0007669"/>
    <property type="project" value="TreeGrafter"/>
</dbReference>
<evidence type="ECO:0000256" key="3">
    <source>
        <dbReference type="ARBA" id="ARBA00022670"/>
    </source>
</evidence>
<protein>
    <recommendedName>
        <fullName evidence="6 7">ATP-dependent Clp protease proteolytic subunit</fullName>
        <ecNumber evidence="6">3.4.21.92</ecNumber>
    </recommendedName>
    <alternativeName>
        <fullName evidence="6">Endopeptidase Clp</fullName>
    </alternativeName>
</protein>
<dbReference type="GO" id="GO:0051117">
    <property type="term" value="F:ATPase binding"/>
    <property type="evidence" value="ECO:0007669"/>
    <property type="project" value="TreeGrafter"/>
</dbReference>
<dbReference type="PANTHER" id="PTHR10381">
    <property type="entry name" value="ATP-DEPENDENT CLP PROTEASE PROTEOLYTIC SUBUNIT"/>
    <property type="match status" value="1"/>
</dbReference>
<dbReference type="InterPro" id="IPR029045">
    <property type="entry name" value="ClpP/crotonase-like_dom_sf"/>
</dbReference>
<comment type="subunit">
    <text evidence="6">Fourteen ClpP subunits assemble into 2 heptameric rings which stack back to back to give a disk-like structure with a central cavity, resembling the structure of eukaryotic proteasomes.</text>
</comment>
<dbReference type="InterPro" id="IPR023562">
    <property type="entry name" value="ClpP/TepA"/>
</dbReference>
<evidence type="ECO:0000256" key="1">
    <source>
        <dbReference type="ARBA" id="ARBA00007039"/>
    </source>
</evidence>
<evidence type="ECO:0000256" key="6">
    <source>
        <dbReference type="HAMAP-Rule" id="MF_00444"/>
    </source>
</evidence>
<keyword evidence="4 6" id="KW-0378">Hydrolase</keyword>
<proteinExistence type="inferred from homology"/>
<keyword evidence="5 6" id="KW-0720">Serine protease</keyword>
<dbReference type="EC" id="3.4.21.92" evidence="6"/>
<dbReference type="RefSeq" id="WP_123217753.1">
    <property type="nucleotide sequence ID" value="NZ_RJTM01000137.1"/>
</dbReference>
<dbReference type="InterPro" id="IPR001907">
    <property type="entry name" value="ClpP"/>
</dbReference>
<dbReference type="EMBL" id="RJTM01000137">
    <property type="protein sequence ID" value="RNL78100.1"/>
    <property type="molecule type" value="Genomic_DNA"/>
</dbReference>
<evidence type="ECO:0000313" key="8">
    <source>
        <dbReference type="EMBL" id="RNL78100.1"/>
    </source>
</evidence>
<feature type="active site" description="Nucleophile" evidence="6">
    <location>
        <position position="102"/>
    </location>
</feature>
<dbReference type="Gene3D" id="3.90.226.10">
    <property type="entry name" value="2-enoyl-CoA Hydratase, Chain A, domain 1"/>
    <property type="match status" value="1"/>
</dbReference>
<evidence type="ECO:0000256" key="7">
    <source>
        <dbReference type="RuleBase" id="RU003567"/>
    </source>
</evidence>
<evidence type="ECO:0000256" key="5">
    <source>
        <dbReference type="ARBA" id="ARBA00022825"/>
    </source>
</evidence>
<reference evidence="8 9" key="1">
    <citation type="submission" date="2018-10" db="EMBL/GenBank/DDBJ databases">
        <title>Sinomicrobium pectinilyticum sp. nov., a pectinase-producing bacterium isolated from alkaline and saline soil, and emended description of the genus Sinomicrobium.</title>
        <authorList>
            <person name="Cheng B."/>
            <person name="Li C."/>
            <person name="Lai Q."/>
            <person name="Du M."/>
            <person name="Shao Z."/>
            <person name="Xu P."/>
            <person name="Yang C."/>
        </authorList>
    </citation>
    <scope>NUCLEOTIDE SEQUENCE [LARGE SCALE GENOMIC DNA]</scope>
    <source>
        <strain evidence="8 9">5DNS001</strain>
    </source>
</reference>
<dbReference type="GO" id="GO:0005737">
    <property type="term" value="C:cytoplasm"/>
    <property type="evidence" value="ECO:0007669"/>
    <property type="project" value="UniProtKB-SubCell"/>
</dbReference>
<dbReference type="AlphaFoldDB" id="A0A3N0DR36"/>
<sequence length="218" mass="24130">MELLSGMIPMVIDNRDRGERAYDIYSLLLKERIVFLGSAIDDQVANVVVAQLLYLNSQDPKKQVDLYIHSPGGSVYAGMAIYDTIKMMSAPVSTVAVGFTGSMATALLTSGAKGRRYALSHATVHMHPASGGAKGYTEDVRIATHEQERLQAQLFHIFGNNMGRSREEVEELFLRDRFMSAPEAREYGLVDEILGDTSDVIRLETSGFKVSFFEAEKN</sequence>